<reference evidence="2" key="1">
    <citation type="journal article" date="2019" name="Int. J. Syst. Evol. Microbiol.">
        <title>The Global Catalogue of Microorganisms (GCM) 10K type strain sequencing project: providing services to taxonomists for standard genome sequencing and annotation.</title>
        <authorList>
            <consortium name="The Broad Institute Genomics Platform"/>
            <consortium name="The Broad Institute Genome Sequencing Center for Infectious Disease"/>
            <person name="Wu L."/>
            <person name="Ma J."/>
        </authorList>
    </citation>
    <scope>NUCLEOTIDE SEQUENCE [LARGE SCALE GENOMIC DNA]</scope>
    <source>
        <strain evidence="2">CGMCC 1.12477</strain>
    </source>
</reference>
<comment type="caution">
    <text evidence="1">The sequence shown here is derived from an EMBL/GenBank/DDBJ whole genome shotgun (WGS) entry which is preliminary data.</text>
</comment>
<dbReference type="Proteomes" id="UP001597186">
    <property type="component" value="Unassembled WGS sequence"/>
</dbReference>
<organism evidence="1 2">
    <name type="scientific">Lacimonas salitolerans</name>
    <dbReference type="NCBI Taxonomy" id="1323750"/>
    <lineage>
        <taxon>Bacteria</taxon>
        <taxon>Pseudomonadati</taxon>
        <taxon>Pseudomonadota</taxon>
        <taxon>Alphaproteobacteria</taxon>
        <taxon>Rhodobacterales</taxon>
        <taxon>Paracoccaceae</taxon>
        <taxon>Lacimonas</taxon>
    </lineage>
</organism>
<dbReference type="RefSeq" id="WP_379918074.1">
    <property type="nucleotide sequence ID" value="NZ_JBHUDD010000154.1"/>
</dbReference>
<keyword evidence="2" id="KW-1185">Reference proteome</keyword>
<name>A0ABW4EK92_9RHOB</name>
<sequence>MLQIYQKPAAIRQDVHFDVCVQRQPDFSFARESNLSPVLFGEFEPACLQFPIVFTGETEATLPVALLGLRENENVFVDAAGQWTGGYIPGFFRRYPFVFSTDSDDTLTLCVDEGHTGVNRDGRGERLFDSEGNRTLYLQEVLKFATAYQENYRLTRVLCDRLRSLDLLEPATARISAPDGQSRALTGFSIISRQRLAALSDAEVSAMYRDGSMEACFLHLASLRNMDRLSAAFGTESLAPTLSDVADAEAAGAADMLTAE</sequence>
<gene>
    <name evidence="1" type="ORF">ACFTOW_17425</name>
</gene>
<dbReference type="EMBL" id="JBHUDD010000154">
    <property type="protein sequence ID" value="MFD1511166.1"/>
    <property type="molecule type" value="Genomic_DNA"/>
</dbReference>
<evidence type="ECO:0000313" key="1">
    <source>
        <dbReference type="EMBL" id="MFD1511166.1"/>
    </source>
</evidence>
<protein>
    <submittedName>
        <fullName evidence="1">SapC family protein</fullName>
    </submittedName>
</protein>
<dbReference type="Pfam" id="PF07277">
    <property type="entry name" value="SapC"/>
    <property type="match status" value="1"/>
</dbReference>
<dbReference type="InterPro" id="IPR010836">
    <property type="entry name" value="SapC"/>
</dbReference>
<proteinExistence type="predicted"/>
<accession>A0ABW4EK92</accession>
<evidence type="ECO:0000313" key="2">
    <source>
        <dbReference type="Proteomes" id="UP001597186"/>
    </source>
</evidence>